<gene>
    <name evidence="6" type="ORF">BLNAU_17304</name>
</gene>
<dbReference type="EMBL" id="JARBJD010000191">
    <property type="protein sequence ID" value="KAK2947785.1"/>
    <property type="molecule type" value="Genomic_DNA"/>
</dbReference>
<dbReference type="Proteomes" id="UP001281761">
    <property type="component" value="Unassembled WGS sequence"/>
</dbReference>
<dbReference type="PANTHER" id="PTHR10527">
    <property type="entry name" value="IMPORTIN BETA"/>
    <property type="match status" value="1"/>
</dbReference>
<dbReference type="InterPro" id="IPR011989">
    <property type="entry name" value="ARM-like"/>
</dbReference>
<dbReference type="Gene3D" id="1.25.10.10">
    <property type="entry name" value="Leucine-rich Repeat Variant"/>
    <property type="match status" value="1"/>
</dbReference>
<evidence type="ECO:0000313" key="7">
    <source>
        <dbReference type="Proteomes" id="UP001281761"/>
    </source>
</evidence>
<evidence type="ECO:0000256" key="2">
    <source>
        <dbReference type="ARBA" id="ARBA00022448"/>
    </source>
</evidence>
<proteinExistence type="predicted"/>
<organism evidence="6 7">
    <name type="scientific">Blattamonas nauphoetae</name>
    <dbReference type="NCBI Taxonomy" id="2049346"/>
    <lineage>
        <taxon>Eukaryota</taxon>
        <taxon>Metamonada</taxon>
        <taxon>Preaxostyla</taxon>
        <taxon>Oxymonadida</taxon>
        <taxon>Blattamonas</taxon>
    </lineage>
</organism>
<sequence length="982" mass="108735">MTQWSPNAETLQQLLSVLQPATVQQTSRVNSVLDNLNALSQQNPDLPRYYAHILVHCTDVNPGTRQLAGSQLSKQFIQNLTWDQSDKQATFYSILPGLSDQNVLIRNSTSQAVTKFITSVGFENSFPFLDQLLSECASENELMSDGACESLKRIVEDNTECFHLIRLKENLVSFVSKIIGLIQRPNPSTCKKILVTLETIFECNQSLFDPSMNNLLNNVFACLAVSDVGLQALATRILTNVAQKRDMNHPLAPRVADLITHILYCMGHENEQLVMSGLNFWDLVLDNKELIFTATEQQLANIASVLVRRLVYGDEDLIPFREELENANVSSEPQLRPSQGWYEPDDDANMTLEDQIDGQDTPRKAAFRSLVKLSENYPEHLTTCLLPAINDLFQKTNPEQWEELESGILTLKILARHCTAFLHPHLPAILSLVLSFCQHSVFLVRTMSLSTLSSYSIWICGPLDERDLRVGYADQSELALPRANNSDIFEKTLSALHAALHDHSTRVQKEGCSSLTTIVAEARSRIIPYADQLLDVLLDLVPRYTSYSLRYLFETIPTLVEATHGLFNETTKLQKLMESVLGMMEKCENTDDTLLPWVLLAVQKLLDEINHDAISPYLTRIMAKSFAIIDDENTSIQQQVELNAQDQSVVTDALRSEREMDIRTSGCNTTEYAIQTLHSCIRTTPVSARPTLITSTNYLAFLFKELQGPSLSALGGIFDLVGQLAEGTPDALKVAVSEGTTLLSSCFPLLLQYAVPSHINTAYLQHKQGSFNVSSPHAGLEHRLSHSAIVALGHIIDVMGGEMNEQFEAVLGRVTQMLILAAPITPNATIVYNPKDQKDVEDGIQTAIVAGGVVSRVAWWNPTVVCQALEGLGVISHFLQCLSSLAINFLITLSEMAGLVKIVWCESFLPTLCATPVGLLETLGLFLAIPDASAENEGSYLSPDLRAEITNAVQMLKQRFGDGWTGIYSSLSSTAQQTLPPN</sequence>
<comment type="subcellular location">
    <subcellularLocation>
        <location evidence="1">Cytoplasm</location>
    </subcellularLocation>
</comment>
<evidence type="ECO:0000256" key="1">
    <source>
        <dbReference type="ARBA" id="ARBA00004496"/>
    </source>
</evidence>
<evidence type="ECO:0000256" key="3">
    <source>
        <dbReference type="ARBA" id="ARBA00022490"/>
    </source>
</evidence>
<evidence type="ECO:0000256" key="5">
    <source>
        <dbReference type="ARBA" id="ARBA00022927"/>
    </source>
</evidence>
<keyword evidence="4" id="KW-0677">Repeat</keyword>
<dbReference type="InterPro" id="IPR040122">
    <property type="entry name" value="Importin_beta"/>
</dbReference>
<dbReference type="InterPro" id="IPR016024">
    <property type="entry name" value="ARM-type_fold"/>
</dbReference>
<dbReference type="SUPFAM" id="SSF48371">
    <property type="entry name" value="ARM repeat"/>
    <property type="match status" value="1"/>
</dbReference>
<accession>A0ABQ9XC53</accession>
<evidence type="ECO:0000256" key="4">
    <source>
        <dbReference type="ARBA" id="ARBA00022737"/>
    </source>
</evidence>
<keyword evidence="3" id="KW-0963">Cytoplasm</keyword>
<evidence type="ECO:0000313" key="6">
    <source>
        <dbReference type="EMBL" id="KAK2947785.1"/>
    </source>
</evidence>
<protein>
    <submittedName>
        <fullName evidence="6">Importin subunit beta-2</fullName>
    </submittedName>
</protein>
<keyword evidence="2" id="KW-0813">Transport</keyword>
<comment type="caution">
    <text evidence="6">The sequence shown here is derived from an EMBL/GenBank/DDBJ whole genome shotgun (WGS) entry which is preliminary data.</text>
</comment>
<keyword evidence="5" id="KW-0653">Protein transport</keyword>
<keyword evidence="7" id="KW-1185">Reference proteome</keyword>
<name>A0ABQ9XC53_9EUKA</name>
<reference evidence="6 7" key="1">
    <citation type="journal article" date="2022" name="bioRxiv">
        <title>Genomics of Preaxostyla Flagellates Illuminates Evolutionary Transitions and the Path Towards Mitochondrial Loss.</title>
        <authorList>
            <person name="Novak L.V.F."/>
            <person name="Treitli S.C."/>
            <person name="Pyrih J."/>
            <person name="Halakuc P."/>
            <person name="Pipaliya S.V."/>
            <person name="Vacek V."/>
            <person name="Brzon O."/>
            <person name="Soukal P."/>
            <person name="Eme L."/>
            <person name="Dacks J.B."/>
            <person name="Karnkowska A."/>
            <person name="Elias M."/>
            <person name="Hampl V."/>
        </authorList>
    </citation>
    <scope>NUCLEOTIDE SEQUENCE [LARGE SCALE GENOMIC DNA]</scope>
    <source>
        <strain evidence="6">NAU3</strain>
        <tissue evidence="6">Gut</tissue>
    </source>
</reference>